<comment type="caution">
    <text evidence="4">The sequence shown here is derived from an EMBL/GenBank/DDBJ whole genome shotgun (WGS) entry which is preliminary data.</text>
</comment>
<dbReference type="InterPro" id="IPR002641">
    <property type="entry name" value="PNPLA_dom"/>
</dbReference>
<feature type="domain" description="PNPLA" evidence="3">
    <location>
        <begin position="1"/>
        <end position="68"/>
    </location>
</feature>
<dbReference type="RefSeq" id="WP_189534668.1">
    <property type="nucleotide sequence ID" value="NZ_BMYX01000014.1"/>
</dbReference>
<dbReference type="Gene3D" id="3.40.1090.10">
    <property type="entry name" value="Cytosolic phospholipase A2 catalytic domain"/>
    <property type="match status" value="1"/>
</dbReference>
<comment type="caution">
    <text evidence="2">Lacks conserved residue(s) required for the propagation of feature annotation.</text>
</comment>
<dbReference type="SUPFAM" id="SSF52151">
    <property type="entry name" value="FabD/lysophospholipase-like"/>
    <property type="match status" value="1"/>
</dbReference>
<evidence type="ECO:0000259" key="3">
    <source>
        <dbReference type="PROSITE" id="PS51635"/>
    </source>
</evidence>
<sequence>MLLSAATTPDLPLWKAWLASRALPLLMPPVEVDTGLIPDGAVYGKGSNRTVRLRDGGIHDNLPWLYLDAQPSLLLSFTENRGIAQRRLTLLEKLKDRLCEEPAYRRRQADMALADAAGLVHYIDAGVSTAQLKKAKRDLARIADRSAMAFDRFLLTWRPPAESADKAALWRELNRNKYGKRR</sequence>
<dbReference type="InterPro" id="IPR016035">
    <property type="entry name" value="Acyl_Trfase/lysoPLipase"/>
</dbReference>
<keyword evidence="5" id="KW-1185">Reference proteome</keyword>
<organism evidence="4 5">
    <name type="scientific">Paludibacterium paludis</name>
    <dbReference type="NCBI Taxonomy" id="1225769"/>
    <lineage>
        <taxon>Bacteria</taxon>
        <taxon>Pseudomonadati</taxon>
        <taxon>Pseudomonadota</taxon>
        <taxon>Betaproteobacteria</taxon>
        <taxon>Neisseriales</taxon>
        <taxon>Chromobacteriaceae</taxon>
        <taxon>Paludibacterium</taxon>
    </lineage>
</organism>
<keyword evidence="1" id="KW-0443">Lipid metabolism</keyword>
<evidence type="ECO:0000256" key="1">
    <source>
        <dbReference type="ARBA" id="ARBA00023098"/>
    </source>
</evidence>
<gene>
    <name evidence="4" type="ORF">GCM10011289_24250</name>
</gene>
<evidence type="ECO:0000313" key="4">
    <source>
        <dbReference type="EMBL" id="GGY19922.1"/>
    </source>
</evidence>
<accession>A0A918P459</accession>
<evidence type="ECO:0000313" key="5">
    <source>
        <dbReference type="Proteomes" id="UP000645257"/>
    </source>
</evidence>
<reference evidence="4" key="2">
    <citation type="submission" date="2020-09" db="EMBL/GenBank/DDBJ databases">
        <authorList>
            <person name="Sun Q."/>
            <person name="Kim S."/>
        </authorList>
    </citation>
    <scope>NUCLEOTIDE SEQUENCE</scope>
    <source>
        <strain evidence="4">KCTC 32182</strain>
    </source>
</reference>
<dbReference type="GO" id="GO:0006629">
    <property type="term" value="P:lipid metabolic process"/>
    <property type="evidence" value="ECO:0007669"/>
    <property type="project" value="UniProtKB-KW"/>
</dbReference>
<dbReference type="PROSITE" id="PS51635">
    <property type="entry name" value="PNPLA"/>
    <property type="match status" value="1"/>
</dbReference>
<reference evidence="4" key="1">
    <citation type="journal article" date="2014" name="Int. J. Syst. Evol. Microbiol.">
        <title>Complete genome sequence of Corynebacterium casei LMG S-19264T (=DSM 44701T), isolated from a smear-ripened cheese.</title>
        <authorList>
            <consortium name="US DOE Joint Genome Institute (JGI-PGF)"/>
            <person name="Walter F."/>
            <person name="Albersmeier A."/>
            <person name="Kalinowski J."/>
            <person name="Ruckert C."/>
        </authorList>
    </citation>
    <scope>NUCLEOTIDE SEQUENCE</scope>
    <source>
        <strain evidence="4">KCTC 32182</strain>
    </source>
</reference>
<dbReference type="AlphaFoldDB" id="A0A918P459"/>
<name>A0A918P459_9NEIS</name>
<dbReference type="EMBL" id="BMYX01000014">
    <property type="protein sequence ID" value="GGY19922.1"/>
    <property type="molecule type" value="Genomic_DNA"/>
</dbReference>
<evidence type="ECO:0000256" key="2">
    <source>
        <dbReference type="PROSITE-ProRule" id="PRU01161"/>
    </source>
</evidence>
<protein>
    <recommendedName>
        <fullName evidence="3">PNPLA domain-containing protein</fullName>
    </recommendedName>
</protein>
<feature type="short sequence motif" description="DGA/G" evidence="2">
    <location>
        <begin position="55"/>
        <end position="57"/>
    </location>
</feature>
<dbReference type="Proteomes" id="UP000645257">
    <property type="component" value="Unassembled WGS sequence"/>
</dbReference>
<proteinExistence type="predicted"/>